<dbReference type="Proteomes" id="UP000244225">
    <property type="component" value="Unassembled WGS sequence"/>
</dbReference>
<reference evidence="1 2" key="1">
    <citation type="submission" date="2018-04" db="EMBL/GenBank/DDBJ databases">
        <title>Genomic Encyclopedia of Archaeal and Bacterial Type Strains, Phase II (KMG-II): from individual species to whole genera.</title>
        <authorList>
            <person name="Goeker M."/>
        </authorList>
    </citation>
    <scope>NUCLEOTIDE SEQUENCE [LARGE SCALE GENOMIC DNA]</scope>
    <source>
        <strain evidence="1 2">DSM 100162</strain>
    </source>
</reference>
<keyword evidence="2" id="KW-1185">Reference proteome</keyword>
<name>A0A2T5YIZ1_9BACT</name>
<sequence>MKSLLIALGLTGLMLSVLLIRASSDRALEEDWEDDYLEV</sequence>
<gene>
    <name evidence="1" type="ORF">C8N40_1049</name>
</gene>
<protein>
    <submittedName>
        <fullName evidence="1">Uncharacterized protein</fullName>
    </submittedName>
</protein>
<organism evidence="1 2">
    <name type="scientific">Pontibacter mucosus</name>
    <dbReference type="NCBI Taxonomy" id="1649266"/>
    <lineage>
        <taxon>Bacteria</taxon>
        <taxon>Pseudomonadati</taxon>
        <taxon>Bacteroidota</taxon>
        <taxon>Cytophagia</taxon>
        <taxon>Cytophagales</taxon>
        <taxon>Hymenobacteraceae</taxon>
        <taxon>Pontibacter</taxon>
    </lineage>
</organism>
<proteinExistence type="predicted"/>
<evidence type="ECO:0000313" key="1">
    <source>
        <dbReference type="EMBL" id="PTX19279.1"/>
    </source>
</evidence>
<accession>A0A2T5YIZ1</accession>
<dbReference type="EMBL" id="QBKI01000004">
    <property type="protein sequence ID" value="PTX19279.1"/>
    <property type="molecule type" value="Genomic_DNA"/>
</dbReference>
<comment type="caution">
    <text evidence="1">The sequence shown here is derived from an EMBL/GenBank/DDBJ whole genome shotgun (WGS) entry which is preliminary data.</text>
</comment>
<evidence type="ECO:0000313" key="2">
    <source>
        <dbReference type="Proteomes" id="UP000244225"/>
    </source>
</evidence>
<dbReference type="AlphaFoldDB" id="A0A2T5YIZ1"/>